<dbReference type="Proteomes" id="UP000034507">
    <property type="component" value="Unassembled WGS sequence"/>
</dbReference>
<accession>A0A0G0X8E1</accession>
<reference evidence="1 2" key="1">
    <citation type="journal article" date="2015" name="Nature">
        <title>rRNA introns, odd ribosomes, and small enigmatic genomes across a large radiation of phyla.</title>
        <authorList>
            <person name="Brown C.T."/>
            <person name="Hug L.A."/>
            <person name="Thomas B.C."/>
            <person name="Sharon I."/>
            <person name="Castelle C.J."/>
            <person name="Singh A."/>
            <person name="Wilkins M.J."/>
            <person name="Williams K.H."/>
            <person name="Banfield J.F."/>
        </authorList>
    </citation>
    <scope>NUCLEOTIDE SEQUENCE [LARGE SCALE GENOMIC DNA]</scope>
</reference>
<organism evidence="1 2">
    <name type="scientific">candidate division WWE3 bacterium GW2011_GWC1_41_7</name>
    <dbReference type="NCBI Taxonomy" id="1619119"/>
    <lineage>
        <taxon>Bacteria</taxon>
        <taxon>Katanobacteria</taxon>
    </lineage>
</organism>
<name>A0A0G0X8E1_UNCKA</name>
<gene>
    <name evidence="1" type="ORF">UU77_C0007G0025</name>
</gene>
<dbReference type="EMBL" id="LCBX01000007">
    <property type="protein sequence ID" value="KKS21180.1"/>
    <property type="molecule type" value="Genomic_DNA"/>
</dbReference>
<protein>
    <submittedName>
        <fullName evidence="1">Uncharacterized protein</fullName>
    </submittedName>
</protein>
<comment type="caution">
    <text evidence="1">The sequence shown here is derived from an EMBL/GenBank/DDBJ whole genome shotgun (WGS) entry which is preliminary data.</text>
</comment>
<dbReference type="AlphaFoldDB" id="A0A0G0X8E1"/>
<evidence type="ECO:0000313" key="2">
    <source>
        <dbReference type="Proteomes" id="UP000034507"/>
    </source>
</evidence>
<proteinExistence type="predicted"/>
<sequence length="99" mass="11253">MEFIPKTKFSYEDLASLLRNEPWVKSSDVKQQYFPSDHDDTFTGDLFGSTETYVSVRPKSGRLCRVQFSGNGLSVRGADKNTKQKLTVFFDNLGYKSTP</sequence>
<evidence type="ECO:0000313" key="1">
    <source>
        <dbReference type="EMBL" id="KKS21180.1"/>
    </source>
</evidence>